<keyword evidence="1 3" id="KW-0963">Cytoplasm</keyword>
<evidence type="ECO:0000256" key="2">
    <source>
        <dbReference type="ARBA" id="ARBA00022884"/>
    </source>
</evidence>
<comment type="subcellular location">
    <subcellularLocation>
        <location evidence="3">Cytoplasm</location>
    </subcellularLocation>
    <text evidence="3">The tmRNA-SmpB complex associates with stalled 70S ribosomes.</text>
</comment>
<dbReference type="HAMAP" id="MF_00023">
    <property type="entry name" value="SmpB"/>
    <property type="match status" value="1"/>
</dbReference>
<organism evidence="4 5">
    <name type="scientific">Vibrio antiquarius (strain Ex25)</name>
    <dbReference type="NCBI Taxonomy" id="150340"/>
    <lineage>
        <taxon>Bacteria</taxon>
        <taxon>Pseudomonadati</taxon>
        <taxon>Pseudomonadota</taxon>
        <taxon>Gammaproteobacteria</taxon>
        <taxon>Vibrionales</taxon>
        <taxon>Vibrionaceae</taxon>
        <taxon>Vibrio</taxon>
        <taxon>Vibrio diabolicus subgroup</taxon>
    </lineage>
</organism>
<proteinExistence type="inferred from homology"/>
<dbReference type="CDD" id="cd09294">
    <property type="entry name" value="SmpB"/>
    <property type="match status" value="1"/>
</dbReference>
<reference evidence="5" key="1">
    <citation type="submission" date="2006-10" db="EMBL/GenBank/DDBJ databases">
        <authorList>
            <person name="Heidelberg J."/>
            <person name="Sebastian Y."/>
        </authorList>
    </citation>
    <scope>NUCLEOTIDE SEQUENCE [LARGE SCALE GENOMIC DNA]</scope>
    <source>
        <strain evidence="5">EX25</strain>
    </source>
</reference>
<dbReference type="EMBL" id="DS267816">
    <property type="protein sequence ID" value="EDN57641.1"/>
    <property type="molecule type" value="Genomic_DNA"/>
</dbReference>
<keyword evidence="5" id="KW-1185">Reference proteome</keyword>
<dbReference type="SUPFAM" id="SSF74982">
    <property type="entry name" value="Small protein B (SmpB)"/>
    <property type="match status" value="1"/>
</dbReference>
<dbReference type="NCBIfam" id="NF003843">
    <property type="entry name" value="PRK05422.1"/>
    <property type="match status" value="1"/>
</dbReference>
<dbReference type="PANTHER" id="PTHR30308">
    <property type="entry name" value="TMRNA-BINDING COMPONENT OF TRANS-TRANSLATION TAGGING COMPLEX"/>
    <property type="match status" value="1"/>
</dbReference>
<protein>
    <recommendedName>
        <fullName evidence="3">SsrA-binding protein</fullName>
    </recommendedName>
    <alternativeName>
        <fullName evidence="3">Small protein B</fullName>
    </alternativeName>
</protein>
<name>A0ABM9WW42_VIBAE</name>
<evidence type="ECO:0000313" key="4">
    <source>
        <dbReference type="EMBL" id="EDN57641.1"/>
    </source>
</evidence>
<comment type="similarity">
    <text evidence="3">Belongs to the SmpB family.</text>
</comment>
<gene>
    <name evidence="3" type="primary">smpB</name>
    <name evidence="4" type="ORF">VEx25_0444</name>
</gene>
<evidence type="ECO:0000256" key="1">
    <source>
        <dbReference type="ARBA" id="ARBA00022490"/>
    </source>
</evidence>
<comment type="function">
    <text evidence="3">Required for rescue of stalled ribosomes mediated by trans-translation. Binds to transfer-messenger RNA (tmRNA), required for stable association of tmRNA with ribosomes. tmRNA and SmpB together mimic tRNA shape, replacing the anticodon stem-loop with SmpB. tmRNA is encoded by the ssrA gene; the 2 termini fold to resemble tRNA(Ala) and it encodes a 'tag peptide', a short internal open reading frame. During trans-translation Ala-aminoacylated tmRNA acts like a tRNA, entering the A-site of stalled ribosomes, displacing the stalled mRNA. The ribosome then switches to translate the ORF on the tmRNA; the nascent peptide is terminated with the 'tag peptide' encoded by the tmRNA and targeted for degradation. The ribosome is freed to recommence translation, which seems to be the essential function of trans-translation.</text>
</comment>
<evidence type="ECO:0000313" key="5">
    <source>
        <dbReference type="Proteomes" id="UP000242664"/>
    </source>
</evidence>
<keyword evidence="2 3" id="KW-0694">RNA-binding</keyword>
<dbReference type="InterPro" id="IPR023620">
    <property type="entry name" value="SmpB"/>
</dbReference>
<dbReference type="NCBIfam" id="TIGR00086">
    <property type="entry name" value="smpB"/>
    <property type="match status" value="1"/>
</dbReference>
<dbReference type="Gene3D" id="2.40.280.10">
    <property type="match status" value="1"/>
</dbReference>
<accession>A0ABM9WW42</accession>
<dbReference type="PROSITE" id="PS01317">
    <property type="entry name" value="SSRP"/>
    <property type="match status" value="1"/>
</dbReference>
<evidence type="ECO:0000256" key="3">
    <source>
        <dbReference type="HAMAP-Rule" id="MF_00023"/>
    </source>
</evidence>
<dbReference type="PANTHER" id="PTHR30308:SF2">
    <property type="entry name" value="SSRA-BINDING PROTEIN"/>
    <property type="match status" value="1"/>
</dbReference>
<dbReference type="InterPro" id="IPR020081">
    <property type="entry name" value="SsrA-bd_prot_CS"/>
</dbReference>
<dbReference type="Proteomes" id="UP000242664">
    <property type="component" value="Unassembled WGS sequence"/>
</dbReference>
<dbReference type="InterPro" id="IPR000037">
    <property type="entry name" value="SsrA-bd_prot"/>
</dbReference>
<sequence length="330" mass="36775">MLLVSSLKTLPKAISIILLENSNSSFSSTLQACSSSAVKIQPPRNVLNGPSTKFIIIAWPGINSFEVVNVLLIPAFATSTEATIPLPEDSMILEPEQPGRNSGYLATSLTRLNICSALKDTSAERLTCFIHTPIDTCTDLKLLPILLLFHDCANKRISYPISNPYNVAIMAKKKTKQKAGSNTIALNKKARHEYFIDDEIEAGLELQGWEVKALRQGKANISESYVFMRDGEAFVSGMTITPLNQASTHVVANPTRVRKLLMSRRELDNLFGRVNREGMTLTALSLYWSRSWVKLKIGVAKGKKLHDKRTDLKEKDWAREKARVMKSTLR</sequence>
<dbReference type="Pfam" id="PF01668">
    <property type="entry name" value="SmpB"/>
    <property type="match status" value="1"/>
</dbReference>